<proteinExistence type="predicted"/>
<name>V3ZS82_LOTGI</name>
<dbReference type="Gene3D" id="4.10.75.10">
    <property type="entry name" value="Elafin-like"/>
    <property type="match status" value="1"/>
</dbReference>
<dbReference type="SUPFAM" id="SSF57256">
    <property type="entry name" value="Elafin-like"/>
    <property type="match status" value="1"/>
</dbReference>
<dbReference type="GeneID" id="20233343"/>
<dbReference type="SMART" id="SM00217">
    <property type="entry name" value="WAP"/>
    <property type="match status" value="1"/>
</dbReference>
<protein>
    <recommendedName>
        <fullName evidence="1">WAP domain-containing protein</fullName>
    </recommendedName>
</protein>
<dbReference type="InterPro" id="IPR008197">
    <property type="entry name" value="WAP_dom"/>
</dbReference>
<feature type="non-terminal residue" evidence="2">
    <location>
        <position position="1"/>
    </location>
</feature>
<dbReference type="OrthoDB" id="5912026at2759"/>
<accession>V3ZS82</accession>
<dbReference type="STRING" id="225164.V3ZS82"/>
<sequence>VFTSVECKMSISVFTDKPGICPTVENGTFGIAVEMCSNDFDCEGHEKCCSNGAGHVCQQPVPKQSGKKTSK</sequence>
<dbReference type="CDD" id="cd00199">
    <property type="entry name" value="WAP"/>
    <property type="match status" value="1"/>
</dbReference>
<evidence type="ECO:0000313" key="2">
    <source>
        <dbReference type="EMBL" id="ESO83756.1"/>
    </source>
</evidence>
<evidence type="ECO:0000313" key="3">
    <source>
        <dbReference type="Proteomes" id="UP000030746"/>
    </source>
</evidence>
<gene>
    <name evidence="2" type="ORF">LOTGIDRAFT_132759</name>
</gene>
<dbReference type="HOGENOM" id="CLU_2747375_0_0_1"/>
<organism evidence="2 3">
    <name type="scientific">Lottia gigantea</name>
    <name type="common">Giant owl limpet</name>
    <dbReference type="NCBI Taxonomy" id="225164"/>
    <lineage>
        <taxon>Eukaryota</taxon>
        <taxon>Metazoa</taxon>
        <taxon>Spiralia</taxon>
        <taxon>Lophotrochozoa</taxon>
        <taxon>Mollusca</taxon>
        <taxon>Gastropoda</taxon>
        <taxon>Patellogastropoda</taxon>
        <taxon>Lottioidea</taxon>
        <taxon>Lottiidae</taxon>
        <taxon>Lottia</taxon>
    </lineage>
</organism>
<keyword evidence="3" id="KW-1185">Reference proteome</keyword>
<dbReference type="GO" id="GO:0005576">
    <property type="term" value="C:extracellular region"/>
    <property type="evidence" value="ECO:0007669"/>
    <property type="project" value="InterPro"/>
</dbReference>
<dbReference type="PROSITE" id="PS51390">
    <property type="entry name" value="WAP"/>
    <property type="match status" value="1"/>
</dbReference>
<dbReference type="InterPro" id="IPR036645">
    <property type="entry name" value="Elafin-like_sf"/>
</dbReference>
<dbReference type="EMBL" id="KB203598">
    <property type="protein sequence ID" value="ESO83756.1"/>
    <property type="molecule type" value="Genomic_DNA"/>
</dbReference>
<dbReference type="AlphaFoldDB" id="V3ZS82"/>
<dbReference type="OMA" id="KGTIGLC"/>
<dbReference type="Proteomes" id="UP000030746">
    <property type="component" value="Unassembled WGS sequence"/>
</dbReference>
<dbReference type="RefSeq" id="XP_009065540.1">
    <property type="nucleotide sequence ID" value="XM_009067292.1"/>
</dbReference>
<dbReference type="CTD" id="20233343"/>
<feature type="domain" description="WAP" evidence="1">
    <location>
        <begin position="14"/>
        <end position="61"/>
    </location>
</feature>
<reference evidence="2 3" key="1">
    <citation type="journal article" date="2013" name="Nature">
        <title>Insights into bilaterian evolution from three spiralian genomes.</title>
        <authorList>
            <person name="Simakov O."/>
            <person name="Marletaz F."/>
            <person name="Cho S.J."/>
            <person name="Edsinger-Gonzales E."/>
            <person name="Havlak P."/>
            <person name="Hellsten U."/>
            <person name="Kuo D.H."/>
            <person name="Larsson T."/>
            <person name="Lv J."/>
            <person name="Arendt D."/>
            <person name="Savage R."/>
            <person name="Osoegawa K."/>
            <person name="de Jong P."/>
            <person name="Grimwood J."/>
            <person name="Chapman J.A."/>
            <person name="Shapiro H."/>
            <person name="Aerts A."/>
            <person name="Otillar R.P."/>
            <person name="Terry A.Y."/>
            <person name="Boore J.L."/>
            <person name="Grigoriev I.V."/>
            <person name="Lindberg D.R."/>
            <person name="Seaver E.C."/>
            <person name="Weisblat D.A."/>
            <person name="Putnam N.H."/>
            <person name="Rokhsar D.S."/>
        </authorList>
    </citation>
    <scope>NUCLEOTIDE SEQUENCE [LARGE SCALE GENOMIC DNA]</scope>
</reference>
<evidence type="ECO:0000259" key="1">
    <source>
        <dbReference type="PROSITE" id="PS51390"/>
    </source>
</evidence>
<dbReference type="GO" id="GO:0030414">
    <property type="term" value="F:peptidase inhibitor activity"/>
    <property type="evidence" value="ECO:0007669"/>
    <property type="project" value="InterPro"/>
</dbReference>
<dbReference type="KEGG" id="lgi:LOTGIDRAFT_132759"/>
<dbReference type="FunFam" id="4.10.75.10:FF:000001">
    <property type="entry name" value="Anosmin 1"/>
    <property type="match status" value="1"/>
</dbReference>
<dbReference type="Pfam" id="PF00095">
    <property type="entry name" value="WAP"/>
    <property type="match status" value="1"/>
</dbReference>
<dbReference type="PRINTS" id="PR00003">
    <property type="entry name" value="4DISULPHCORE"/>
</dbReference>